<comment type="caution">
    <text evidence="2">The sequence shown here is derived from an EMBL/GenBank/DDBJ whole genome shotgun (WGS) entry which is preliminary data.</text>
</comment>
<dbReference type="EMBL" id="PEBW01000004">
    <property type="protein sequence ID" value="PTQ51727.1"/>
    <property type="molecule type" value="Genomic_DNA"/>
</dbReference>
<dbReference type="AlphaFoldDB" id="A0A2T5G6B3"/>
<protein>
    <submittedName>
        <fullName evidence="2">Uncharacterized protein</fullName>
    </submittedName>
</protein>
<feature type="compositionally biased region" description="Basic residues" evidence="1">
    <location>
        <begin position="1"/>
        <end position="18"/>
    </location>
</feature>
<dbReference type="Proteomes" id="UP000244016">
    <property type="component" value="Unassembled WGS sequence"/>
</dbReference>
<evidence type="ECO:0000313" key="3">
    <source>
        <dbReference type="Proteomes" id="UP000244016"/>
    </source>
</evidence>
<evidence type="ECO:0000313" key="2">
    <source>
        <dbReference type="EMBL" id="PTQ51727.1"/>
    </source>
</evidence>
<sequence length="39" mass="4450">MRGIPGRRRKSAGRHKKTHPEDGRTVHVYSVGRGILRRA</sequence>
<proteinExistence type="predicted"/>
<feature type="region of interest" description="Disordered" evidence="1">
    <location>
        <begin position="1"/>
        <end position="24"/>
    </location>
</feature>
<accession>A0A2T5G6B3</accession>
<organism evidence="2 3">
    <name type="scientific">Brockia lithotrophica</name>
    <dbReference type="NCBI Taxonomy" id="933949"/>
    <lineage>
        <taxon>Bacteria</taxon>
        <taxon>Bacillati</taxon>
        <taxon>Bacillota</taxon>
        <taxon>Bacilli</taxon>
        <taxon>Bacillales</taxon>
        <taxon>Bacillales Family X. Incertae Sedis</taxon>
        <taxon>Brockia</taxon>
    </lineage>
</organism>
<evidence type="ECO:0000256" key="1">
    <source>
        <dbReference type="SAM" id="MobiDB-lite"/>
    </source>
</evidence>
<gene>
    <name evidence="2" type="ORF">BLITH_1365</name>
</gene>
<name>A0A2T5G6B3_9BACL</name>
<reference evidence="2 3" key="1">
    <citation type="submission" date="2017-08" db="EMBL/GenBank/DDBJ databases">
        <title>Burning lignite coal seam in the remote Altai Mountains harbors a hydrogen-driven thermophilic microbial community.</title>
        <authorList>
            <person name="Kadnikov V.V."/>
            <person name="Mardanov A.V."/>
            <person name="Ivasenko D."/>
            <person name="Beletsky A.V."/>
            <person name="Karnachuk O.V."/>
            <person name="Ravin N.V."/>
        </authorList>
    </citation>
    <scope>NUCLEOTIDE SEQUENCE [LARGE SCALE GENOMIC DNA]</scope>
    <source>
        <strain evidence="2">AL31</strain>
    </source>
</reference>